<dbReference type="Proteomes" id="UP000054018">
    <property type="component" value="Unassembled WGS sequence"/>
</dbReference>
<organism evidence="7 8">
    <name type="scientific">Pisolithus microcarpus 441</name>
    <dbReference type="NCBI Taxonomy" id="765257"/>
    <lineage>
        <taxon>Eukaryota</taxon>
        <taxon>Fungi</taxon>
        <taxon>Dikarya</taxon>
        <taxon>Basidiomycota</taxon>
        <taxon>Agaricomycotina</taxon>
        <taxon>Agaricomycetes</taxon>
        <taxon>Agaricomycetidae</taxon>
        <taxon>Boletales</taxon>
        <taxon>Sclerodermatineae</taxon>
        <taxon>Pisolithaceae</taxon>
        <taxon>Pisolithus</taxon>
    </lineage>
</organism>
<evidence type="ECO:0000313" key="8">
    <source>
        <dbReference type="Proteomes" id="UP000054018"/>
    </source>
</evidence>
<reference evidence="8" key="2">
    <citation type="submission" date="2015-01" db="EMBL/GenBank/DDBJ databases">
        <title>Evolutionary Origins and Diversification of the Mycorrhizal Mutualists.</title>
        <authorList>
            <consortium name="DOE Joint Genome Institute"/>
            <consortium name="Mycorrhizal Genomics Consortium"/>
            <person name="Kohler A."/>
            <person name="Kuo A."/>
            <person name="Nagy L.G."/>
            <person name="Floudas D."/>
            <person name="Copeland A."/>
            <person name="Barry K.W."/>
            <person name="Cichocki N."/>
            <person name="Veneault-Fourrey C."/>
            <person name="LaButti K."/>
            <person name="Lindquist E.A."/>
            <person name="Lipzen A."/>
            <person name="Lundell T."/>
            <person name="Morin E."/>
            <person name="Murat C."/>
            <person name="Riley R."/>
            <person name="Ohm R."/>
            <person name="Sun H."/>
            <person name="Tunlid A."/>
            <person name="Henrissat B."/>
            <person name="Grigoriev I.V."/>
            <person name="Hibbett D.S."/>
            <person name="Martin F."/>
        </authorList>
    </citation>
    <scope>NUCLEOTIDE SEQUENCE [LARGE SCALE GENOMIC DNA]</scope>
    <source>
        <strain evidence="8">441</strain>
    </source>
</reference>
<dbReference type="PANTHER" id="PTHR46481">
    <property type="entry name" value="ZINC FINGER BED DOMAIN-CONTAINING PROTEIN 4"/>
    <property type="match status" value="1"/>
</dbReference>
<proteinExistence type="predicted"/>
<evidence type="ECO:0000313" key="7">
    <source>
        <dbReference type="EMBL" id="KIK18569.1"/>
    </source>
</evidence>
<comment type="subcellular location">
    <subcellularLocation>
        <location evidence="1">Nucleus</location>
    </subcellularLocation>
</comment>
<evidence type="ECO:0000256" key="4">
    <source>
        <dbReference type="ARBA" id="ARBA00022833"/>
    </source>
</evidence>
<dbReference type="OrthoDB" id="2748837at2759"/>
<dbReference type="SUPFAM" id="SSF53098">
    <property type="entry name" value="Ribonuclease H-like"/>
    <property type="match status" value="1"/>
</dbReference>
<feature type="non-terminal residue" evidence="7">
    <location>
        <position position="1"/>
    </location>
</feature>
<dbReference type="EMBL" id="KN833802">
    <property type="protein sequence ID" value="KIK18569.1"/>
    <property type="molecule type" value="Genomic_DNA"/>
</dbReference>
<keyword evidence="2" id="KW-0479">Metal-binding</keyword>
<reference evidence="7 8" key="1">
    <citation type="submission" date="2014-04" db="EMBL/GenBank/DDBJ databases">
        <authorList>
            <consortium name="DOE Joint Genome Institute"/>
            <person name="Kuo A."/>
            <person name="Kohler A."/>
            <person name="Costa M.D."/>
            <person name="Nagy L.G."/>
            <person name="Floudas D."/>
            <person name="Copeland A."/>
            <person name="Barry K.W."/>
            <person name="Cichocki N."/>
            <person name="Veneault-Fourrey C."/>
            <person name="LaButti K."/>
            <person name="Lindquist E.A."/>
            <person name="Lipzen A."/>
            <person name="Lundell T."/>
            <person name="Morin E."/>
            <person name="Murat C."/>
            <person name="Sun H."/>
            <person name="Tunlid A."/>
            <person name="Henrissat B."/>
            <person name="Grigoriev I.V."/>
            <person name="Hibbett D.S."/>
            <person name="Martin F."/>
            <person name="Nordberg H.P."/>
            <person name="Cantor M.N."/>
            <person name="Hua S.X."/>
        </authorList>
    </citation>
    <scope>NUCLEOTIDE SEQUENCE [LARGE SCALE GENOMIC DNA]</scope>
    <source>
        <strain evidence="7 8">441</strain>
    </source>
</reference>
<keyword evidence="3" id="KW-0863">Zinc-finger</keyword>
<dbReference type="InterPro" id="IPR052035">
    <property type="entry name" value="ZnF_BED_domain_contain"/>
</dbReference>
<feature type="region of interest" description="Disordered" evidence="6">
    <location>
        <begin position="289"/>
        <end position="308"/>
    </location>
</feature>
<evidence type="ECO:0000256" key="6">
    <source>
        <dbReference type="SAM" id="MobiDB-lite"/>
    </source>
</evidence>
<evidence type="ECO:0000256" key="3">
    <source>
        <dbReference type="ARBA" id="ARBA00022771"/>
    </source>
</evidence>
<evidence type="ECO:0000256" key="2">
    <source>
        <dbReference type="ARBA" id="ARBA00022723"/>
    </source>
</evidence>
<dbReference type="HOGENOM" id="CLU_815259_0_0_1"/>
<keyword evidence="4" id="KW-0862">Zinc</keyword>
<accession>A0A0C9YXG9</accession>
<gene>
    <name evidence="7" type="ORF">PISMIDRAFT_14278</name>
</gene>
<dbReference type="GO" id="GO:0005634">
    <property type="term" value="C:nucleus"/>
    <property type="evidence" value="ECO:0007669"/>
    <property type="project" value="UniProtKB-SubCell"/>
</dbReference>
<dbReference type="AlphaFoldDB" id="A0A0C9YXG9"/>
<dbReference type="GO" id="GO:0008270">
    <property type="term" value="F:zinc ion binding"/>
    <property type="evidence" value="ECO:0007669"/>
    <property type="project" value="UniProtKB-KW"/>
</dbReference>
<sequence>MKAPNATSHPDEYKEWQIKDQEACAQITLTLKDEPLSGVMYETSAAATWKKLGDRYEGKGKQSIAYIIGDLFRGTLADDQPMETQLNAMHQKAHILASLGQPLNNSLIAIAMVISLPQSYSTLRTILGNVTGKGYPHGSRVREYDGRISFTTDAWTAPNHKAYVAFCVHLEQEGVPLSFPLDIVEVVKSHTGHELAQAFADVLHEFGLATKILSITCDNASNNDAMIDELARNVPTFGGKASHTRCFLHIVNLMAKSLIRQFDIKKDMDAIWDGSGERRELEDLAGEEMEEAPDLDVTNDEQSATGIDNDEGWVDEIELLTPEELEELEEAILPVKLALAK</sequence>
<name>A0A0C9YXG9_9AGAM</name>
<evidence type="ECO:0000256" key="1">
    <source>
        <dbReference type="ARBA" id="ARBA00004123"/>
    </source>
</evidence>
<keyword evidence="8" id="KW-1185">Reference proteome</keyword>
<protein>
    <submittedName>
        <fullName evidence="7">Uncharacterized protein</fullName>
    </submittedName>
</protein>
<feature type="compositionally biased region" description="Acidic residues" evidence="6">
    <location>
        <begin position="289"/>
        <end position="299"/>
    </location>
</feature>
<evidence type="ECO:0000256" key="5">
    <source>
        <dbReference type="ARBA" id="ARBA00023242"/>
    </source>
</evidence>
<dbReference type="PANTHER" id="PTHR46481:SF10">
    <property type="entry name" value="ZINC FINGER BED DOMAIN-CONTAINING PROTEIN 39"/>
    <property type="match status" value="1"/>
</dbReference>
<dbReference type="Pfam" id="PF14223">
    <property type="entry name" value="Retrotran_gag_2"/>
    <property type="match status" value="1"/>
</dbReference>
<dbReference type="InterPro" id="IPR012337">
    <property type="entry name" value="RNaseH-like_sf"/>
</dbReference>
<keyword evidence="5" id="KW-0539">Nucleus</keyword>